<organism evidence="1">
    <name type="scientific">termite gut metagenome</name>
    <dbReference type="NCBI Taxonomy" id="433724"/>
    <lineage>
        <taxon>unclassified sequences</taxon>
        <taxon>metagenomes</taxon>
        <taxon>organismal metagenomes</taxon>
    </lineage>
</organism>
<accession>A0A5J4T081</accession>
<name>A0A5J4T081_9ZZZZ</name>
<comment type="caution">
    <text evidence="1">The sequence shown here is derived from an EMBL/GenBank/DDBJ whole genome shotgun (WGS) entry which is preliminary data.</text>
</comment>
<dbReference type="EMBL" id="SNRY01000021">
    <property type="protein sequence ID" value="KAA6350900.1"/>
    <property type="molecule type" value="Genomic_DNA"/>
</dbReference>
<protein>
    <submittedName>
        <fullName evidence="1">Uncharacterized protein</fullName>
    </submittedName>
</protein>
<gene>
    <name evidence="1" type="ORF">EZS27_001747</name>
</gene>
<sequence>MGLLIGAGSTKPVFPYDYYYGIQWDAAIANPACTRIGRPELHVSLPIQSRMRRCLLADNGTVGVYLHPTGSAKTDTGATANLTGASGQVMVEIPAHYRKFEIEGAVFRCYLSEYALPGFHFVPKVYRSAYEAAIDRTTGSAPKLASVVNTAPEFRGGNNNAAYDGQSNSLLGMPGTNTTLTNYRVYARRRATAGLNGAGWNCDVYDIQKTCYWLYAVEYANFNCQAAYNAQPTPEGYKQGGLGEGVTTLAGGAWNTFNAYNPFVPCGYTNSLGNRTGVVDFVMPAGYGTLTVQVPSYRGLENPFGHVWSWTDGCKCKIQSADAGGLSEFFVCPDPSKFQDNNYNDYEKRGELPQYGGYVKEMLIGEFGENMPKLASGASSTTYFSDYFYTGIPAIGEAQRGVLFGCSADVGMRGGFACATSVSEASVSSAYFGSRLCFIPA</sequence>
<dbReference type="AlphaFoldDB" id="A0A5J4T081"/>
<evidence type="ECO:0000313" key="1">
    <source>
        <dbReference type="EMBL" id="KAA6350900.1"/>
    </source>
</evidence>
<proteinExistence type="predicted"/>
<reference evidence="1" key="1">
    <citation type="submission" date="2019-03" db="EMBL/GenBank/DDBJ databases">
        <title>Single cell metagenomics reveals metabolic interactions within the superorganism composed of flagellate Streblomastix strix and complex community of Bacteroidetes bacteria on its surface.</title>
        <authorList>
            <person name="Treitli S.C."/>
            <person name="Kolisko M."/>
            <person name="Husnik F."/>
            <person name="Keeling P."/>
            <person name="Hampl V."/>
        </authorList>
    </citation>
    <scope>NUCLEOTIDE SEQUENCE</scope>
    <source>
        <strain evidence="1">STM</strain>
    </source>
</reference>